<dbReference type="AlphaFoldDB" id="A0A2X1N8S6"/>
<gene>
    <name evidence="1" type="ORF">NCTC9073_05453</name>
</gene>
<accession>A0A2X1N8S6</accession>
<evidence type="ECO:0000313" key="1">
    <source>
        <dbReference type="EMBL" id="SPX19323.1"/>
    </source>
</evidence>
<reference evidence="1 2" key="1">
    <citation type="submission" date="2018-06" db="EMBL/GenBank/DDBJ databases">
        <authorList>
            <consortium name="Pathogen Informatics"/>
            <person name="Doyle S."/>
        </authorList>
    </citation>
    <scope>NUCLEOTIDE SEQUENCE [LARGE SCALE GENOMIC DNA]</scope>
    <source>
        <strain evidence="1 2">NCTC9073</strain>
    </source>
</reference>
<evidence type="ECO:0000313" key="2">
    <source>
        <dbReference type="Proteomes" id="UP000250780"/>
    </source>
</evidence>
<organism evidence="1 2">
    <name type="scientific">Escherichia coli</name>
    <dbReference type="NCBI Taxonomy" id="562"/>
    <lineage>
        <taxon>Bacteria</taxon>
        <taxon>Pseudomonadati</taxon>
        <taxon>Pseudomonadota</taxon>
        <taxon>Gammaproteobacteria</taxon>
        <taxon>Enterobacterales</taxon>
        <taxon>Enterobacteriaceae</taxon>
        <taxon>Escherichia</taxon>
    </lineage>
</organism>
<dbReference type="EMBL" id="UASD01000010">
    <property type="protein sequence ID" value="SPX19323.1"/>
    <property type="molecule type" value="Genomic_DNA"/>
</dbReference>
<name>A0A2X1N8S6_ECOLX</name>
<protein>
    <submittedName>
        <fullName evidence="1">Uncharacterized protein</fullName>
    </submittedName>
</protein>
<dbReference type="Proteomes" id="UP000250780">
    <property type="component" value="Unassembled WGS sequence"/>
</dbReference>
<sequence length="108" mass="12682">MRFNITIAPFKAQNPLISGFLLFLNVGYTKPIVEKILSIFFEKCKHHVAIFSKNHLSRHLPQLRFRVCFFLPALCYQFTNDVRIPLIPLIIGQVWYQLLDMTSCQRGR</sequence>
<proteinExistence type="predicted"/>